<organism evidence="1 2">
    <name type="scientific">Dermacentor silvarum</name>
    <name type="common">Tick</name>
    <dbReference type="NCBI Taxonomy" id="543639"/>
    <lineage>
        <taxon>Eukaryota</taxon>
        <taxon>Metazoa</taxon>
        <taxon>Ecdysozoa</taxon>
        <taxon>Arthropoda</taxon>
        <taxon>Chelicerata</taxon>
        <taxon>Arachnida</taxon>
        <taxon>Acari</taxon>
        <taxon>Parasitiformes</taxon>
        <taxon>Ixodida</taxon>
        <taxon>Ixodoidea</taxon>
        <taxon>Ixodidae</taxon>
        <taxon>Rhipicephalinae</taxon>
        <taxon>Dermacentor</taxon>
    </lineage>
</organism>
<evidence type="ECO:0000313" key="1">
    <source>
        <dbReference type="EMBL" id="KAH7970496.1"/>
    </source>
</evidence>
<comment type="caution">
    <text evidence="1">The sequence shown here is derived from an EMBL/GenBank/DDBJ whole genome shotgun (WGS) entry which is preliminary data.</text>
</comment>
<dbReference type="Proteomes" id="UP000821865">
    <property type="component" value="Chromosome 11"/>
</dbReference>
<dbReference type="EMBL" id="CM023480">
    <property type="protein sequence ID" value="KAH7970496.1"/>
    <property type="molecule type" value="Genomic_DNA"/>
</dbReference>
<protein>
    <submittedName>
        <fullName evidence="1">Uncharacterized protein</fullName>
    </submittedName>
</protein>
<accession>A0ACB8DIM4</accession>
<proteinExistence type="predicted"/>
<gene>
    <name evidence="1" type="ORF">HPB49_008209</name>
</gene>
<evidence type="ECO:0000313" key="2">
    <source>
        <dbReference type="Proteomes" id="UP000821865"/>
    </source>
</evidence>
<name>A0ACB8DIM4_DERSI</name>
<reference evidence="1" key="1">
    <citation type="submission" date="2020-05" db="EMBL/GenBank/DDBJ databases">
        <title>Large-scale comparative analyses of tick genomes elucidate their genetic diversity and vector capacities.</title>
        <authorList>
            <person name="Jia N."/>
            <person name="Wang J."/>
            <person name="Shi W."/>
            <person name="Du L."/>
            <person name="Sun Y."/>
            <person name="Zhan W."/>
            <person name="Jiang J."/>
            <person name="Wang Q."/>
            <person name="Zhang B."/>
            <person name="Ji P."/>
            <person name="Sakyi L.B."/>
            <person name="Cui X."/>
            <person name="Yuan T."/>
            <person name="Jiang B."/>
            <person name="Yang W."/>
            <person name="Lam T.T.-Y."/>
            <person name="Chang Q."/>
            <person name="Ding S."/>
            <person name="Wang X."/>
            <person name="Zhu J."/>
            <person name="Ruan X."/>
            <person name="Zhao L."/>
            <person name="Wei J."/>
            <person name="Que T."/>
            <person name="Du C."/>
            <person name="Cheng J."/>
            <person name="Dai P."/>
            <person name="Han X."/>
            <person name="Huang E."/>
            <person name="Gao Y."/>
            <person name="Liu J."/>
            <person name="Shao H."/>
            <person name="Ye R."/>
            <person name="Li L."/>
            <person name="Wei W."/>
            <person name="Wang X."/>
            <person name="Wang C."/>
            <person name="Yang T."/>
            <person name="Huo Q."/>
            <person name="Li W."/>
            <person name="Guo W."/>
            <person name="Chen H."/>
            <person name="Zhou L."/>
            <person name="Ni X."/>
            <person name="Tian J."/>
            <person name="Zhou Y."/>
            <person name="Sheng Y."/>
            <person name="Liu T."/>
            <person name="Pan Y."/>
            <person name="Xia L."/>
            <person name="Li J."/>
            <person name="Zhao F."/>
            <person name="Cao W."/>
        </authorList>
    </citation>
    <scope>NUCLEOTIDE SEQUENCE</scope>
    <source>
        <strain evidence="1">Dsil-2018</strain>
    </source>
</reference>
<keyword evidence="2" id="KW-1185">Reference proteome</keyword>
<sequence>MSREVLSKCKTLRPNVTPITSEIDKKVAEDADKAQITMLLNQMMSVSQTLNQVNAQIELLIEPEEAETEFERVLHYEWKIVAATTKLEERIREFERATQQSTGIVTGQVSTAQSTNHVSEMQELVKLRRLEMIKFDGKRTAGPRFRHQFETSVRNRLDMPRSEEFNYLLASLNGQAASLVEGLQLPDKYYEHAVTLLKETLVRQDYLREIHLKKTRKRESSEESQRCRRLEETFLKVARKHKSVAVFKGGNGQLL</sequence>